<organism evidence="3 4">
    <name type="scientific">Bifidobacterium lemurum</name>
    <dbReference type="NCBI Taxonomy" id="1603886"/>
    <lineage>
        <taxon>Bacteria</taxon>
        <taxon>Bacillati</taxon>
        <taxon>Actinomycetota</taxon>
        <taxon>Actinomycetes</taxon>
        <taxon>Bifidobacteriales</taxon>
        <taxon>Bifidobacteriaceae</taxon>
        <taxon>Bifidobacterium</taxon>
    </lineage>
</organism>
<keyword evidence="4" id="KW-1185">Reference proteome</keyword>
<feature type="transmembrane region" description="Helical" evidence="2">
    <location>
        <begin position="71"/>
        <end position="92"/>
    </location>
</feature>
<feature type="region of interest" description="Disordered" evidence="1">
    <location>
        <begin position="287"/>
        <end position="315"/>
    </location>
</feature>
<dbReference type="EMBL" id="MWWX01000005">
    <property type="protein sequence ID" value="OZG62172.1"/>
    <property type="molecule type" value="Genomic_DNA"/>
</dbReference>
<dbReference type="Proteomes" id="UP000216352">
    <property type="component" value="Unassembled WGS sequence"/>
</dbReference>
<keyword evidence="2" id="KW-0472">Membrane</keyword>
<keyword evidence="2" id="KW-0812">Transmembrane</keyword>
<dbReference type="STRING" id="1603886.GCA_001895165_01768"/>
<proteinExistence type="predicted"/>
<evidence type="ECO:0000256" key="2">
    <source>
        <dbReference type="SAM" id="Phobius"/>
    </source>
</evidence>
<keyword evidence="2" id="KW-1133">Transmembrane helix</keyword>
<name>A0A261FSL5_9BIFI</name>
<feature type="compositionally biased region" description="Low complexity" evidence="1">
    <location>
        <begin position="296"/>
        <end position="315"/>
    </location>
</feature>
<evidence type="ECO:0000313" key="4">
    <source>
        <dbReference type="Proteomes" id="UP000216352"/>
    </source>
</evidence>
<dbReference type="OrthoDB" id="66636at2"/>
<evidence type="ECO:0000256" key="1">
    <source>
        <dbReference type="SAM" id="MobiDB-lite"/>
    </source>
</evidence>
<dbReference type="GO" id="GO:0005886">
    <property type="term" value="C:plasma membrane"/>
    <property type="evidence" value="ECO:0007669"/>
    <property type="project" value="UniProtKB-SubCell"/>
</dbReference>
<sequence>MINKSILKQCLKSNGKMWAVFTAAAVAFLALIICTFDPTAFSAIASAAEGTALSGVTENLGSLLGTLETYYSMIAVLLGLVFVYLTSNSLVVEEVDSGSMAYTLSTPIRRSSVVITKMTYLIVSLALMMGVIAGSGYAITELRWGAVSDTAITDDVSVAAKSMNKDEDYVRTHLYVIKDDAEALSVGADARDLDEDSYLAYLDMKMDDNAYKAAAKELTKNRFDQYKDVTGDDRPDNDEIEITKEELEADPSLMLDDDDALKAGAEPKGMTLIEYRDYIQQIVDEQDASADEAADAEAAADSTANADSSSSSDDAIAATGAEAAALTDATTLTLTEPSDIMQVALMASAEALDTNTATLSDNLILMKDQKALDAASAATGVPAEQLTTLINQSMASAALSEDNGISFDNEAYAWLNFGCFLLLLAISAIGFFASCVFNRSKTAMALGGGLPFAFFLIEVITQMGESLENLKYFTINTLFDTEKIVAMDNFAPGLCALAGIAVTLYAAGCAIFCKKDLPL</sequence>
<dbReference type="RefSeq" id="WP_072726621.1">
    <property type="nucleotide sequence ID" value="NZ_BDIS01000024.1"/>
</dbReference>
<feature type="transmembrane region" description="Helical" evidence="2">
    <location>
        <begin position="490"/>
        <end position="513"/>
    </location>
</feature>
<dbReference type="GO" id="GO:0140359">
    <property type="term" value="F:ABC-type transporter activity"/>
    <property type="evidence" value="ECO:0007669"/>
    <property type="project" value="InterPro"/>
</dbReference>
<accession>A0A261FSL5</accession>
<gene>
    <name evidence="3" type="ORF">BLEM_0718</name>
</gene>
<feature type="transmembrane region" description="Helical" evidence="2">
    <location>
        <begin position="411"/>
        <end position="437"/>
    </location>
</feature>
<feature type="transmembrane region" description="Helical" evidence="2">
    <location>
        <begin position="444"/>
        <end position="464"/>
    </location>
</feature>
<dbReference type="PANTHER" id="PTHR37305:SF2">
    <property type="entry name" value="BACITRACIN TRANSPORT PERMEASE PROTEIN BCRB"/>
    <property type="match status" value="1"/>
</dbReference>
<dbReference type="PANTHER" id="PTHR37305">
    <property type="entry name" value="INTEGRAL MEMBRANE PROTEIN-RELATED"/>
    <property type="match status" value="1"/>
</dbReference>
<dbReference type="AlphaFoldDB" id="A0A261FSL5"/>
<feature type="transmembrane region" description="Helical" evidence="2">
    <location>
        <begin position="118"/>
        <end position="139"/>
    </location>
</feature>
<protein>
    <submittedName>
        <fullName evidence="3">ABC transporter permease</fullName>
    </submittedName>
</protein>
<comment type="caution">
    <text evidence="3">The sequence shown here is derived from an EMBL/GenBank/DDBJ whole genome shotgun (WGS) entry which is preliminary data.</text>
</comment>
<reference evidence="3 4" key="1">
    <citation type="journal article" date="2017" name="BMC Genomics">
        <title>Comparative genomic and phylogenomic analyses of the Bifidobacteriaceae family.</title>
        <authorList>
            <person name="Lugli G.A."/>
            <person name="Milani C."/>
            <person name="Turroni F."/>
            <person name="Duranti S."/>
            <person name="Mancabelli L."/>
            <person name="Mangifesta M."/>
            <person name="Ferrario C."/>
            <person name="Modesto M."/>
            <person name="Mattarelli P."/>
            <person name="Jiri K."/>
            <person name="van Sinderen D."/>
            <person name="Ventura M."/>
        </authorList>
    </citation>
    <scope>NUCLEOTIDE SEQUENCE [LARGE SCALE GENOMIC DNA]</scope>
    <source>
        <strain evidence="3 4">DSM 28807</strain>
    </source>
</reference>
<evidence type="ECO:0000313" key="3">
    <source>
        <dbReference type="EMBL" id="OZG62172.1"/>
    </source>
</evidence>